<evidence type="ECO:0000256" key="1">
    <source>
        <dbReference type="ARBA" id="ARBA00001974"/>
    </source>
</evidence>
<gene>
    <name evidence="9" type="ORF">GCM10010977_12490</name>
</gene>
<dbReference type="Proteomes" id="UP000642509">
    <property type="component" value="Unassembled WGS sequence"/>
</dbReference>
<evidence type="ECO:0000313" key="9">
    <source>
        <dbReference type="EMBL" id="GGO43713.1"/>
    </source>
</evidence>
<dbReference type="Gene3D" id="1.10.540.10">
    <property type="entry name" value="Acyl-CoA dehydrogenase/oxidase, N-terminal domain"/>
    <property type="match status" value="1"/>
</dbReference>
<dbReference type="PANTHER" id="PTHR43884:SF37">
    <property type="entry name" value="ACYL-COA DEHYDROGENASE"/>
    <property type="match status" value="1"/>
</dbReference>
<dbReference type="InterPro" id="IPR009075">
    <property type="entry name" value="AcylCo_DH/oxidase_C"/>
</dbReference>
<dbReference type="SUPFAM" id="SSF47203">
    <property type="entry name" value="Acyl-CoA dehydrogenase C-terminal domain-like"/>
    <property type="match status" value="1"/>
</dbReference>
<reference evidence="10" key="1">
    <citation type="journal article" date="2019" name="Int. J. Syst. Evol. Microbiol.">
        <title>The Global Catalogue of Microorganisms (GCM) 10K type strain sequencing project: providing services to taxonomists for standard genome sequencing and annotation.</title>
        <authorList>
            <consortium name="The Broad Institute Genomics Platform"/>
            <consortium name="The Broad Institute Genome Sequencing Center for Infectious Disease"/>
            <person name="Wu L."/>
            <person name="Ma J."/>
        </authorList>
    </citation>
    <scope>NUCLEOTIDE SEQUENCE [LARGE SCALE GENOMIC DNA]</scope>
    <source>
        <strain evidence="10">CGMCC 1.7064</strain>
    </source>
</reference>
<evidence type="ECO:0000259" key="6">
    <source>
        <dbReference type="Pfam" id="PF00441"/>
    </source>
</evidence>
<evidence type="ECO:0000256" key="5">
    <source>
        <dbReference type="RuleBase" id="RU362125"/>
    </source>
</evidence>
<evidence type="ECO:0000256" key="3">
    <source>
        <dbReference type="ARBA" id="ARBA00022630"/>
    </source>
</evidence>
<sequence length="387" mass="42037">MQFGLTETQEELREAVRSFATQRLAPGYLERARSDRFDWDIHRSVAELGVFGLLAGPDHNPLPEEDFVAAGLAIEELASADFNVANAAIPVMLMSSLLAQHGSERVRDQYLGRLVDGSVYVALGLTEPECGSDVSAITTTATATEDGYVISGEKTSVTMLPEAEAIVLVARTVRDGLDVGASAFLVPLDGSGISKSPIEDPGWKPLARGILSLDRVEVAADALLGQEGVAFRQVLNGFDFTRPLLALTGIGCAQVCIDETVEYVSQRSTFGSPLAKYEGISFPLAEHATHLQAARLLCYSALWHRTVDRKHTALAAMTKWYGPLHAGQAIKECLLLHGNFGYSSEFPFEQRLRDVLSVEIADGTAQIQKIIIARELFGRQFVPYAKK</sequence>
<comment type="cofactor">
    <cofactor evidence="1 5">
        <name>FAD</name>
        <dbReference type="ChEBI" id="CHEBI:57692"/>
    </cofactor>
</comment>
<evidence type="ECO:0000256" key="4">
    <source>
        <dbReference type="ARBA" id="ARBA00022827"/>
    </source>
</evidence>
<dbReference type="Pfam" id="PF02770">
    <property type="entry name" value="Acyl-CoA_dh_M"/>
    <property type="match status" value="1"/>
</dbReference>
<keyword evidence="5" id="KW-0560">Oxidoreductase</keyword>
<name>A0ABQ2LYC6_9MICC</name>
<keyword evidence="10" id="KW-1185">Reference proteome</keyword>
<evidence type="ECO:0000259" key="8">
    <source>
        <dbReference type="Pfam" id="PF02771"/>
    </source>
</evidence>
<organism evidence="9 10">
    <name type="scientific">Citricoccus zhacaiensis</name>
    <dbReference type="NCBI Taxonomy" id="489142"/>
    <lineage>
        <taxon>Bacteria</taxon>
        <taxon>Bacillati</taxon>
        <taxon>Actinomycetota</taxon>
        <taxon>Actinomycetes</taxon>
        <taxon>Micrococcales</taxon>
        <taxon>Micrococcaceae</taxon>
        <taxon>Citricoccus</taxon>
    </lineage>
</organism>
<feature type="domain" description="Acyl-CoA dehydrogenase/oxidase N-terminal" evidence="8">
    <location>
        <begin position="6"/>
        <end position="117"/>
    </location>
</feature>
<dbReference type="PANTHER" id="PTHR43884">
    <property type="entry name" value="ACYL-COA DEHYDROGENASE"/>
    <property type="match status" value="1"/>
</dbReference>
<feature type="domain" description="Acyl-CoA dehydrogenase/oxidase C-terminal" evidence="6">
    <location>
        <begin position="231"/>
        <end position="376"/>
    </location>
</feature>
<evidence type="ECO:0000313" key="10">
    <source>
        <dbReference type="Proteomes" id="UP000642509"/>
    </source>
</evidence>
<dbReference type="EMBL" id="BMLQ01000003">
    <property type="protein sequence ID" value="GGO43713.1"/>
    <property type="molecule type" value="Genomic_DNA"/>
</dbReference>
<keyword evidence="3 5" id="KW-0285">Flavoprotein</keyword>
<protein>
    <submittedName>
        <fullName evidence="9">Acyl-CoA dehydrogenase</fullName>
    </submittedName>
</protein>
<accession>A0ABQ2LYC6</accession>
<dbReference type="SUPFAM" id="SSF56645">
    <property type="entry name" value="Acyl-CoA dehydrogenase NM domain-like"/>
    <property type="match status" value="1"/>
</dbReference>
<dbReference type="InterPro" id="IPR036250">
    <property type="entry name" value="AcylCo_DH-like_C"/>
</dbReference>
<dbReference type="InterPro" id="IPR037069">
    <property type="entry name" value="AcylCoA_DH/ox_N_sf"/>
</dbReference>
<dbReference type="Pfam" id="PF00441">
    <property type="entry name" value="Acyl-CoA_dh_1"/>
    <property type="match status" value="1"/>
</dbReference>
<evidence type="ECO:0000256" key="2">
    <source>
        <dbReference type="ARBA" id="ARBA00009347"/>
    </source>
</evidence>
<keyword evidence="4 5" id="KW-0274">FAD</keyword>
<dbReference type="InterPro" id="IPR046373">
    <property type="entry name" value="Acyl-CoA_Oxase/DH_mid-dom_sf"/>
</dbReference>
<dbReference type="RefSeq" id="WP_188805301.1">
    <property type="nucleotide sequence ID" value="NZ_BAAAOU010000004.1"/>
</dbReference>
<feature type="domain" description="Acyl-CoA oxidase/dehydrogenase middle" evidence="7">
    <location>
        <begin position="122"/>
        <end position="215"/>
    </location>
</feature>
<dbReference type="Pfam" id="PF02771">
    <property type="entry name" value="Acyl-CoA_dh_N"/>
    <property type="match status" value="1"/>
</dbReference>
<dbReference type="CDD" id="cd00567">
    <property type="entry name" value="ACAD"/>
    <property type="match status" value="1"/>
</dbReference>
<dbReference type="InterPro" id="IPR013786">
    <property type="entry name" value="AcylCoA_DH/ox_N"/>
</dbReference>
<comment type="caution">
    <text evidence="9">The sequence shown here is derived from an EMBL/GenBank/DDBJ whole genome shotgun (WGS) entry which is preliminary data.</text>
</comment>
<dbReference type="InterPro" id="IPR009100">
    <property type="entry name" value="AcylCoA_DH/oxidase_NM_dom_sf"/>
</dbReference>
<dbReference type="InterPro" id="IPR006091">
    <property type="entry name" value="Acyl-CoA_Oxase/DH_mid-dom"/>
</dbReference>
<dbReference type="Gene3D" id="2.40.110.10">
    <property type="entry name" value="Butyryl-CoA Dehydrogenase, subunit A, domain 2"/>
    <property type="match status" value="1"/>
</dbReference>
<dbReference type="Gene3D" id="1.20.140.10">
    <property type="entry name" value="Butyryl-CoA Dehydrogenase, subunit A, domain 3"/>
    <property type="match status" value="1"/>
</dbReference>
<comment type="similarity">
    <text evidence="2 5">Belongs to the acyl-CoA dehydrogenase family.</text>
</comment>
<evidence type="ECO:0000259" key="7">
    <source>
        <dbReference type="Pfam" id="PF02770"/>
    </source>
</evidence>
<proteinExistence type="inferred from homology"/>